<comment type="caution">
    <text evidence="6">The sequence shown here is derived from an EMBL/GenBank/DDBJ whole genome shotgun (WGS) entry which is preliminary data.</text>
</comment>
<keyword evidence="7" id="KW-1185">Reference proteome</keyword>
<dbReference type="PRINTS" id="PR00039">
    <property type="entry name" value="HTHLYSR"/>
</dbReference>
<keyword evidence="2" id="KW-0805">Transcription regulation</keyword>
<dbReference type="PANTHER" id="PTHR30126:SF25">
    <property type="entry name" value="HTH-TYPE TRANSCRIPTIONAL REGULATOR METR"/>
    <property type="match status" value="1"/>
</dbReference>
<dbReference type="Gene3D" id="1.10.10.10">
    <property type="entry name" value="Winged helix-like DNA-binding domain superfamily/Winged helix DNA-binding domain"/>
    <property type="match status" value="1"/>
</dbReference>
<dbReference type="Pfam" id="PF03466">
    <property type="entry name" value="LysR_substrate"/>
    <property type="match status" value="1"/>
</dbReference>
<organism evidence="6 7">
    <name type="scientific">Methylophaga thalassica</name>
    <dbReference type="NCBI Taxonomy" id="40223"/>
    <lineage>
        <taxon>Bacteria</taxon>
        <taxon>Pseudomonadati</taxon>
        <taxon>Pseudomonadota</taxon>
        <taxon>Gammaproteobacteria</taxon>
        <taxon>Thiotrichales</taxon>
        <taxon>Piscirickettsiaceae</taxon>
        <taxon>Methylophaga</taxon>
    </lineage>
</organism>
<keyword evidence="3" id="KW-0238">DNA-binding</keyword>
<evidence type="ECO:0000313" key="6">
    <source>
        <dbReference type="EMBL" id="GLQ00750.1"/>
    </source>
</evidence>
<gene>
    <name evidence="6" type="primary">metR</name>
    <name evidence="6" type="ORF">GCM10007891_26030</name>
</gene>
<proteinExistence type="inferred from homology"/>
<evidence type="ECO:0000256" key="2">
    <source>
        <dbReference type="ARBA" id="ARBA00023015"/>
    </source>
</evidence>
<dbReference type="InterPro" id="IPR005119">
    <property type="entry name" value="LysR_subst-bd"/>
</dbReference>
<feature type="domain" description="HTH lysR-type" evidence="5">
    <location>
        <begin position="1"/>
        <end position="59"/>
    </location>
</feature>
<dbReference type="Gene3D" id="3.40.190.10">
    <property type="entry name" value="Periplasmic binding protein-like II"/>
    <property type="match status" value="1"/>
</dbReference>
<dbReference type="PROSITE" id="PS50931">
    <property type="entry name" value="HTH_LYSR"/>
    <property type="match status" value="1"/>
</dbReference>
<accession>A0ABQ5TXM9</accession>
<dbReference type="InterPro" id="IPR036390">
    <property type="entry name" value="WH_DNA-bd_sf"/>
</dbReference>
<evidence type="ECO:0000259" key="5">
    <source>
        <dbReference type="PROSITE" id="PS50931"/>
    </source>
</evidence>
<dbReference type="RefSeq" id="WP_284723596.1">
    <property type="nucleotide sequence ID" value="NZ_BSND01000013.1"/>
</dbReference>
<reference evidence="6" key="1">
    <citation type="journal article" date="2014" name="Int. J. Syst. Evol. Microbiol.">
        <title>Complete genome of a new Firmicutes species belonging to the dominant human colonic microbiota ('Ruminococcus bicirculans') reveals two chromosomes and a selective capacity to utilize plant glucans.</title>
        <authorList>
            <consortium name="NISC Comparative Sequencing Program"/>
            <person name="Wegmann U."/>
            <person name="Louis P."/>
            <person name="Goesmann A."/>
            <person name="Henrissat B."/>
            <person name="Duncan S.H."/>
            <person name="Flint H.J."/>
        </authorList>
    </citation>
    <scope>NUCLEOTIDE SEQUENCE</scope>
    <source>
        <strain evidence="6">NBRC 102424</strain>
    </source>
</reference>
<evidence type="ECO:0000256" key="1">
    <source>
        <dbReference type="ARBA" id="ARBA00009437"/>
    </source>
</evidence>
<keyword evidence="4" id="KW-0804">Transcription</keyword>
<reference evidence="6" key="2">
    <citation type="submission" date="2023-01" db="EMBL/GenBank/DDBJ databases">
        <title>Draft genome sequence of Methylophaga thalassica strain NBRC 102424.</title>
        <authorList>
            <person name="Sun Q."/>
            <person name="Mori K."/>
        </authorList>
    </citation>
    <scope>NUCLEOTIDE SEQUENCE</scope>
    <source>
        <strain evidence="6">NBRC 102424</strain>
    </source>
</reference>
<comment type="similarity">
    <text evidence="1">Belongs to the LysR transcriptional regulatory family.</text>
</comment>
<dbReference type="SUPFAM" id="SSF53850">
    <property type="entry name" value="Periplasmic binding protein-like II"/>
    <property type="match status" value="1"/>
</dbReference>
<name>A0ABQ5TXM9_9GAMM</name>
<dbReference type="InterPro" id="IPR000847">
    <property type="entry name" value="LysR_HTH_N"/>
</dbReference>
<dbReference type="SUPFAM" id="SSF46785">
    <property type="entry name" value="Winged helix' DNA-binding domain"/>
    <property type="match status" value="1"/>
</dbReference>
<dbReference type="InterPro" id="IPR036388">
    <property type="entry name" value="WH-like_DNA-bd_sf"/>
</dbReference>
<dbReference type="Proteomes" id="UP001161423">
    <property type="component" value="Unassembled WGS sequence"/>
</dbReference>
<protein>
    <submittedName>
        <fullName evidence="6">LysR family transcriptional regulator</fullName>
    </submittedName>
</protein>
<evidence type="ECO:0000313" key="7">
    <source>
        <dbReference type="Proteomes" id="UP001161423"/>
    </source>
</evidence>
<dbReference type="Pfam" id="PF00126">
    <property type="entry name" value="HTH_1"/>
    <property type="match status" value="1"/>
</dbReference>
<evidence type="ECO:0000256" key="4">
    <source>
        <dbReference type="ARBA" id="ARBA00023163"/>
    </source>
</evidence>
<dbReference type="EMBL" id="BSND01000013">
    <property type="protein sequence ID" value="GLQ00750.1"/>
    <property type="molecule type" value="Genomic_DNA"/>
</dbReference>
<evidence type="ECO:0000256" key="3">
    <source>
        <dbReference type="ARBA" id="ARBA00023125"/>
    </source>
</evidence>
<sequence>MIERTHLKIIQALAEHGSLTAAANALYVTQPALTHQVRYLEQKLEVRLWERQGRKLRLTQAGQLLLKTARQVLPVFEQAENTMQALADGKQGVLKIGVECHPCYEWLKAILTDYLIAMPKMDVDIVHKFQFSGLEGLLNHHIDCLVTPDKVTHKDLFYAPLFEYEMVLLVASTHSLSGLDYIEAEALESELLMTFPVPHERLDIYTQFLLPANVKPQHKTMESLDIMVQMASLNRGVTVLPDWLAKQYCQEIPASIVRLGQHGVMKTLFAAMRVGEQTVPYMATFLEMGQKKGALGIKQTK</sequence>
<dbReference type="PANTHER" id="PTHR30126">
    <property type="entry name" value="HTH-TYPE TRANSCRIPTIONAL REGULATOR"/>
    <property type="match status" value="1"/>
</dbReference>